<keyword evidence="5" id="KW-0732">Signal</keyword>
<dbReference type="Pfam" id="PF00560">
    <property type="entry name" value="LRR_1"/>
    <property type="match status" value="5"/>
</dbReference>
<dbReference type="AlphaFoldDB" id="A0A6A6L3F0"/>
<dbReference type="Gene3D" id="3.80.10.10">
    <property type="entry name" value="Ribonuclease Inhibitor"/>
    <property type="match status" value="1"/>
</dbReference>
<keyword evidence="11" id="KW-1185">Reference proteome</keyword>
<evidence type="ECO:0000256" key="1">
    <source>
        <dbReference type="ARBA" id="ARBA00004167"/>
    </source>
</evidence>
<dbReference type="PANTHER" id="PTHR48065">
    <property type="entry name" value="OS10G0469600 PROTEIN"/>
    <property type="match status" value="1"/>
</dbReference>
<dbReference type="PRINTS" id="PR00019">
    <property type="entry name" value="LEURICHRPT"/>
</dbReference>
<comment type="similarity">
    <text evidence="2">Belongs to the RLP family.</text>
</comment>
<gene>
    <name evidence="10" type="ORF">GH714_034932</name>
</gene>
<evidence type="ECO:0000256" key="6">
    <source>
        <dbReference type="ARBA" id="ARBA00022737"/>
    </source>
</evidence>
<dbReference type="InterPro" id="IPR001611">
    <property type="entry name" value="Leu-rich_rpt"/>
</dbReference>
<comment type="caution">
    <text evidence="10">The sequence shown here is derived from an EMBL/GenBank/DDBJ whole genome shotgun (WGS) entry which is preliminary data.</text>
</comment>
<evidence type="ECO:0000313" key="10">
    <source>
        <dbReference type="EMBL" id="KAF2295890.1"/>
    </source>
</evidence>
<dbReference type="InterPro" id="IPR032675">
    <property type="entry name" value="LRR_dom_sf"/>
</dbReference>
<evidence type="ECO:0000256" key="9">
    <source>
        <dbReference type="ARBA" id="ARBA00023180"/>
    </source>
</evidence>
<dbReference type="PROSITE" id="PS51450">
    <property type="entry name" value="LRR"/>
    <property type="match status" value="1"/>
</dbReference>
<keyword evidence="8" id="KW-0472">Membrane</keyword>
<keyword evidence="9" id="KW-0325">Glycoprotein</keyword>
<reference evidence="10 11" key="1">
    <citation type="journal article" date="2020" name="Mol. Plant">
        <title>The Chromosome-Based Rubber Tree Genome Provides New Insights into Spurge Genome Evolution and Rubber Biosynthesis.</title>
        <authorList>
            <person name="Liu J."/>
            <person name="Shi C."/>
            <person name="Shi C.C."/>
            <person name="Li W."/>
            <person name="Zhang Q.J."/>
            <person name="Zhang Y."/>
            <person name="Li K."/>
            <person name="Lu H.F."/>
            <person name="Shi C."/>
            <person name="Zhu S.T."/>
            <person name="Xiao Z.Y."/>
            <person name="Nan H."/>
            <person name="Yue Y."/>
            <person name="Zhu X.G."/>
            <person name="Wu Y."/>
            <person name="Hong X.N."/>
            <person name="Fan G.Y."/>
            <person name="Tong Y."/>
            <person name="Zhang D."/>
            <person name="Mao C.L."/>
            <person name="Liu Y.L."/>
            <person name="Hao S.J."/>
            <person name="Liu W.Q."/>
            <person name="Lv M.Q."/>
            <person name="Zhang H.B."/>
            <person name="Liu Y."/>
            <person name="Hu-Tang G.R."/>
            <person name="Wang J.P."/>
            <person name="Wang J.H."/>
            <person name="Sun Y.H."/>
            <person name="Ni S.B."/>
            <person name="Chen W.B."/>
            <person name="Zhang X.C."/>
            <person name="Jiao Y.N."/>
            <person name="Eichler E.E."/>
            <person name="Li G.H."/>
            <person name="Liu X."/>
            <person name="Gao L.Z."/>
        </authorList>
    </citation>
    <scope>NUCLEOTIDE SEQUENCE [LARGE SCALE GENOMIC DNA]</scope>
    <source>
        <strain evidence="11">cv. GT1</strain>
        <tissue evidence="10">Leaf</tissue>
    </source>
</reference>
<accession>A0A6A6L3F0</accession>
<evidence type="ECO:0000256" key="3">
    <source>
        <dbReference type="ARBA" id="ARBA00022614"/>
    </source>
</evidence>
<dbReference type="FunFam" id="3.80.10.10:FF:000041">
    <property type="entry name" value="LRR receptor-like serine/threonine-protein kinase ERECTA"/>
    <property type="match status" value="1"/>
</dbReference>
<protein>
    <recommendedName>
        <fullName evidence="12">Leucine-rich repeat-containing N-terminal plant-type domain-containing protein</fullName>
    </recommendedName>
</protein>
<dbReference type="SMART" id="SM00369">
    <property type="entry name" value="LRR_TYP"/>
    <property type="match status" value="5"/>
</dbReference>
<evidence type="ECO:0000313" key="11">
    <source>
        <dbReference type="Proteomes" id="UP000467840"/>
    </source>
</evidence>
<dbReference type="InterPro" id="IPR003591">
    <property type="entry name" value="Leu-rich_rpt_typical-subtyp"/>
</dbReference>
<evidence type="ECO:0000256" key="4">
    <source>
        <dbReference type="ARBA" id="ARBA00022692"/>
    </source>
</evidence>
<keyword evidence="4" id="KW-0812">Transmembrane</keyword>
<proteinExistence type="inferred from homology"/>
<dbReference type="Proteomes" id="UP000467840">
    <property type="component" value="Chromosome 7"/>
</dbReference>
<evidence type="ECO:0008006" key="12">
    <source>
        <dbReference type="Google" id="ProtNLM"/>
    </source>
</evidence>
<evidence type="ECO:0000256" key="5">
    <source>
        <dbReference type="ARBA" id="ARBA00022729"/>
    </source>
</evidence>
<keyword evidence="7" id="KW-1133">Transmembrane helix</keyword>
<comment type="subcellular location">
    <subcellularLocation>
        <location evidence="1">Membrane</location>
        <topology evidence="1">Single-pass membrane protein</topology>
    </subcellularLocation>
</comment>
<evidence type="ECO:0000256" key="8">
    <source>
        <dbReference type="ARBA" id="ARBA00023136"/>
    </source>
</evidence>
<keyword evidence="3" id="KW-0433">Leucine-rich repeat</keyword>
<dbReference type="PANTHER" id="PTHR48065:SF56">
    <property type="entry name" value="RECEPTOR-LIKE PROTEIN 46"/>
    <property type="match status" value="1"/>
</dbReference>
<evidence type="ECO:0000256" key="2">
    <source>
        <dbReference type="ARBA" id="ARBA00009592"/>
    </source>
</evidence>
<dbReference type="FunFam" id="3.80.10.10:FF:000111">
    <property type="entry name" value="LRR receptor-like serine/threonine-protein kinase ERECTA"/>
    <property type="match status" value="1"/>
</dbReference>
<organism evidence="10 11">
    <name type="scientific">Hevea brasiliensis</name>
    <name type="common">Para rubber tree</name>
    <name type="synonym">Siphonia brasiliensis</name>
    <dbReference type="NCBI Taxonomy" id="3981"/>
    <lineage>
        <taxon>Eukaryota</taxon>
        <taxon>Viridiplantae</taxon>
        <taxon>Streptophyta</taxon>
        <taxon>Embryophyta</taxon>
        <taxon>Tracheophyta</taxon>
        <taxon>Spermatophyta</taxon>
        <taxon>Magnoliopsida</taxon>
        <taxon>eudicotyledons</taxon>
        <taxon>Gunneridae</taxon>
        <taxon>Pentapetalae</taxon>
        <taxon>rosids</taxon>
        <taxon>fabids</taxon>
        <taxon>Malpighiales</taxon>
        <taxon>Euphorbiaceae</taxon>
        <taxon>Crotonoideae</taxon>
        <taxon>Micrandreae</taxon>
        <taxon>Hevea</taxon>
    </lineage>
</organism>
<keyword evidence="6" id="KW-0677">Repeat</keyword>
<dbReference type="EMBL" id="JAAGAX010000013">
    <property type="protein sequence ID" value="KAF2295890.1"/>
    <property type="molecule type" value="Genomic_DNA"/>
</dbReference>
<sequence length="380" mass="42397">MGQATKMRILILSGNNISGPIPTSISNMLELMLLDLSSNRFSGNKFPMFNPNSLLLYADLSSNKLSGQVPTTFSLGIKVLLLSQNEFSHVLPQNLSNLNQLEYLDLHSNNIGGEIPNFLSQMSSLQILNLRNNSSQGSIPIHLSSLSTLQILDFSSNNLSEIIPHTLESLSRMINHHDVSSSISSNVTSQIIVIPENWFLIHTISIAKQTDLLLHDLEVFWKKLNRGLPNKNLKLYTFLDLSNNQFSGEIPNSSGGLKNLKSLNLSQNKLSGRIPLSFGGLQSLESIDISHNNLFGESPYTLANLFELSYLDLSNNKLEGRIPSGPQMDRMNDPNSYANNNGLCGMQIKVSCEKVPSHPKLKEERTKKRSWETWFSWNMA</sequence>
<dbReference type="SUPFAM" id="SSF52058">
    <property type="entry name" value="L domain-like"/>
    <property type="match status" value="1"/>
</dbReference>
<dbReference type="GO" id="GO:0016020">
    <property type="term" value="C:membrane"/>
    <property type="evidence" value="ECO:0007669"/>
    <property type="project" value="UniProtKB-SubCell"/>
</dbReference>
<dbReference type="Pfam" id="PF13855">
    <property type="entry name" value="LRR_8"/>
    <property type="match status" value="1"/>
</dbReference>
<evidence type="ECO:0000256" key="7">
    <source>
        <dbReference type="ARBA" id="ARBA00022989"/>
    </source>
</evidence>
<name>A0A6A6L3F0_HEVBR</name>